<sequence length="631" mass="70482">MLSIAVACGMRPTVAWRGPLEHAQRRARQWLSWFEHSVAEDTVPRSFIGALNDALDEDVKQFPSDIENLIDRVCATWIPHCSASADCTTRAAAQVVVIDERRWAHDPAYDSPASRPEAFRRMMEVARRHHPKARLLLVRSGDPGSGQWLSDSIEGVPSNVDVHDVSVLANRPFGHTSHVYTIGATEGLLALLRGAQVHVFGGPYYAGWGLTADYFPLCGRRHRPSVLQFFHAVFLQLARYLDPHTRDPGDIRSVLKSLELQHDIASRFSSMRDLAAVGIQRWKRPFVAPFLTAGGGRLRWANRCEPLTYAEHAVFWGAHDHIPSQRTATPIRIEDGFVHSLGLGSDIVAPCSQVIDARGIYFDPTVPNDLTEILNRAAFEDAELARAATLRESIVRNGITKYNLGRQRPSWTPPPGVKVVLVAGQVEDDASIRLGCPGIRSAGALLEHVRAIRPDAWLVYRPHPDVLARNRPGLIDASRIANIIDTQADIVSLIEVADEVHTLTSLAGFDALLRGKPVFTYGIPFYAGWGLTHDAITPIPHRERPLSLDMLTAGALLRYPVYWDWALHLFTTPEAVVEYLAQQAFRPLMSMRPSPIRIANRIRRWVQNTCAYFWSCRPGSPTRLFRIMSNL</sequence>
<dbReference type="GO" id="GO:0000271">
    <property type="term" value="P:polysaccharide biosynthetic process"/>
    <property type="evidence" value="ECO:0007669"/>
    <property type="project" value="InterPro"/>
</dbReference>
<dbReference type="Proteomes" id="UP000430232">
    <property type="component" value="Unassembled WGS sequence"/>
</dbReference>
<evidence type="ECO:0000313" key="2">
    <source>
        <dbReference type="Proteomes" id="UP000430232"/>
    </source>
</evidence>
<dbReference type="EMBL" id="VZOJ01000001">
    <property type="protein sequence ID" value="KAB0644988.1"/>
    <property type="molecule type" value="Genomic_DNA"/>
</dbReference>
<dbReference type="Pfam" id="PF05159">
    <property type="entry name" value="Capsule_synth"/>
    <property type="match status" value="2"/>
</dbReference>
<accession>A0A6H9SW23</accession>
<protein>
    <submittedName>
        <fullName evidence="1">Capsular biosynthesis protein</fullName>
    </submittedName>
</protein>
<dbReference type="CDD" id="cd16439">
    <property type="entry name" value="beta_Kdo_transferase_KpsC_2"/>
    <property type="match status" value="1"/>
</dbReference>
<gene>
    <name evidence="1" type="ORF">F7R21_00590</name>
</gene>
<organism evidence="1 2">
    <name type="scientific">Burkholderia latens</name>
    <dbReference type="NCBI Taxonomy" id="488446"/>
    <lineage>
        <taxon>Bacteria</taxon>
        <taxon>Pseudomonadati</taxon>
        <taxon>Pseudomonadota</taxon>
        <taxon>Betaproteobacteria</taxon>
        <taxon>Burkholderiales</taxon>
        <taxon>Burkholderiaceae</taxon>
        <taxon>Burkholderia</taxon>
        <taxon>Burkholderia cepacia complex</taxon>
    </lineage>
</organism>
<comment type="caution">
    <text evidence="1">The sequence shown here is derived from an EMBL/GenBank/DDBJ whole genome shotgun (WGS) entry which is preliminary data.</text>
</comment>
<dbReference type="OrthoDB" id="543755at2"/>
<keyword evidence="2" id="KW-1185">Reference proteome</keyword>
<dbReference type="AlphaFoldDB" id="A0A6H9SW23"/>
<proteinExistence type="predicted"/>
<name>A0A6H9SW23_9BURK</name>
<evidence type="ECO:0000313" key="1">
    <source>
        <dbReference type="EMBL" id="KAB0644988.1"/>
    </source>
</evidence>
<reference evidence="1 2" key="1">
    <citation type="submission" date="2019-09" db="EMBL/GenBank/DDBJ databases">
        <title>Draft genome sequences of 48 bacterial type strains from the CCUG.</title>
        <authorList>
            <person name="Tunovic T."/>
            <person name="Pineiro-Iglesias B."/>
            <person name="Unosson C."/>
            <person name="Inganas E."/>
            <person name="Ohlen M."/>
            <person name="Cardew S."/>
            <person name="Jensie-Markopoulos S."/>
            <person name="Salva-Serra F."/>
            <person name="Jaen-Luchoro D."/>
            <person name="Karlsson R."/>
            <person name="Svensson-Stadler L."/>
            <person name="Chun J."/>
            <person name="Moore E."/>
        </authorList>
    </citation>
    <scope>NUCLEOTIDE SEQUENCE [LARGE SCALE GENOMIC DNA]</scope>
    <source>
        <strain evidence="1 2">CCUG 54555</strain>
    </source>
</reference>
<dbReference type="InterPro" id="IPR007833">
    <property type="entry name" value="Capsule_polysaccharide_synth"/>
</dbReference>
<dbReference type="GO" id="GO:0015774">
    <property type="term" value="P:polysaccharide transport"/>
    <property type="evidence" value="ECO:0007669"/>
    <property type="project" value="InterPro"/>
</dbReference>